<keyword evidence="3" id="KW-1185">Reference proteome</keyword>
<evidence type="ECO:0000313" key="3">
    <source>
        <dbReference type="Proteomes" id="UP000400924"/>
    </source>
</evidence>
<comment type="caution">
    <text evidence="2">The sequence shown here is derived from an EMBL/GenBank/DDBJ whole genome shotgun (WGS) entry which is preliminary data.</text>
</comment>
<feature type="compositionally biased region" description="Low complexity" evidence="1">
    <location>
        <begin position="27"/>
        <end position="38"/>
    </location>
</feature>
<evidence type="ECO:0000313" key="2">
    <source>
        <dbReference type="EMBL" id="MPY64901.1"/>
    </source>
</evidence>
<feature type="region of interest" description="Disordered" evidence="1">
    <location>
        <begin position="1"/>
        <end position="124"/>
    </location>
</feature>
<reference evidence="2 3" key="1">
    <citation type="submission" date="2019-07" db="EMBL/GenBank/DDBJ databases">
        <title>New species of Amycolatopsis and Streptomyces.</title>
        <authorList>
            <person name="Duangmal K."/>
            <person name="Teo W.F.A."/>
            <person name="Lipun K."/>
        </authorList>
    </citation>
    <scope>NUCLEOTIDE SEQUENCE [LARGE SCALE GENOMIC DNA]</scope>
    <source>
        <strain evidence="2 3">NBRC 106415</strain>
    </source>
</reference>
<organism evidence="2 3">
    <name type="scientific">Streptomyces spongiae</name>
    <dbReference type="NCBI Taxonomy" id="565072"/>
    <lineage>
        <taxon>Bacteria</taxon>
        <taxon>Bacillati</taxon>
        <taxon>Actinomycetota</taxon>
        <taxon>Actinomycetes</taxon>
        <taxon>Kitasatosporales</taxon>
        <taxon>Streptomycetaceae</taxon>
        <taxon>Streptomyces</taxon>
    </lineage>
</organism>
<dbReference type="EMBL" id="VJZC01000994">
    <property type="protein sequence ID" value="MPY64901.1"/>
    <property type="molecule type" value="Genomic_DNA"/>
</dbReference>
<sequence>MSGTHGRHAKAQNVGPVGAGHTVWVNAPGQQQAGSAPQDPWAGVPDEWVPAGAHSAPAAPQDDWGAPPRHDAWATPPPPSHPPSQPGPGYSPPEAARGPKSRTDPQAPKGPKGPGAGLFSKLSK</sequence>
<feature type="compositionally biased region" description="Basic residues" evidence="1">
    <location>
        <begin position="1"/>
        <end position="10"/>
    </location>
</feature>
<proteinExistence type="predicted"/>
<dbReference type="Proteomes" id="UP000400924">
    <property type="component" value="Unassembled WGS sequence"/>
</dbReference>
<feature type="compositionally biased region" description="Pro residues" evidence="1">
    <location>
        <begin position="75"/>
        <end position="91"/>
    </location>
</feature>
<evidence type="ECO:0000256" key="1">
    <source>
        <dbReference type="SAM" id="MobiDB-lite"/>
    </source>
</evidence>
<protein>
    <submittedName>
        <fullName evidence="2">Uncharacterized protein</fullName>
    </submittedName>
</protein>
<gene>
    <name evidence="2" type="ORF">FNH08_49495</name>
</gene>
<feature type="non-terminal residue" evidence="2">
    <location>
        <position position="124"/>
    </location>
</feature>
<dbReference type="AlphaFoldDB" id="A0A5N8XZY1"/>
<name>A0A5N8XZY1_9ACTN</name>
<accession>A0A5N8XZY1</accession>